<accession>A0AAJ4SK65</accession>
<organism evidence="1 2">
    <name type="scientific">Mammaliicoccus sciuri</name>
    <name type="common">Staphylococcus sciuri</name>
    <dbReference type="NCBI Taxonomy" id="1296"/>
    <lineage>
        <taxon>Bacteria</taxon>
        <taxon>Bacillati</taxon>
        <taxon>Bacillota</taxon>
        <taxon>Bacilli</taxon>
        <taxon>Bacillales</taxon>
        <taxon>Staphylococcaceae</taxon>
        <taxon>Mammaliicoccus</taxon>
    </lineage>
</organism>
<proteinExistence type="predicted"/>
<gene>
    <name evidence="1" type="ORF">CD117_00620</name>
</gene>
<reference evidence="1 2" key="1">
    <citation type="submission" date="2018-10" db="EMBL/GenBank/DDBJ databases">
        <title>A collection Staphylococci species genome sequencing.</title>
        <authorList>
            <person name="Cole K."/>
        </authorList>
    </citation>
    <scope>NUCLEOTIDE SEQUENCE [LARGE SCALE GENOMIC DNA]</scope>
    <source>
        <strain evidence="2">NCTC 12218</strain>
    </source>
</reference>
<name>A0AAJ4SK65_MAMSC</name>
<dbReference type="RefSeq" id="WP_126476362.1">
    <property type="nucleotide sequence ID" value="NZ_RXWV01000003.1"/>
</dbReference>
<dbReference type="Gene3D" id="1.10.10.60">
    <property type="entry name" value="Homeodomain-like"/>
    <property type="match status" value="1"/>
</dbReference>
<dbReference type="EMBL" id="RXWV01000003">
    <property type="protein sequence ID" value="RTX75400.1"/>
    <property type="molecule type" value="Genomic_DNA"/>
</dbReference>
<protein>
    <submittedName>
        <fullName evidence="1">Helix-turn-helix domain-containing protein</fullName>
    </submittedName>
</protein>
<sequence length="90" mass="10352">MPKTKLQQLPTRENVITDDVKVITKPLYATPKRIAELFGISRSTVSRILNQYDLNNEGVKDLYFSLSATLTVVDIDAFRKYLKARNKKHL</sequence>
<evidence type="ECO:0000313" key="2">
    <source>
        <dbReference type="Proteomes" id="UP000274792"/>
    </source>
</evidence>
<comment type="caution">
    <text evidence="1">The sequence shown here is derived from an EMBL/GenBank/DDBJ whole genome shotgun (WGS) entry which is preliminary data.</text>
</comment>
<dbReference type="Proteomes" id="UP000274792">
    <property type="component" value="Unassembled WGS sequence"/>
</dbReference>
<evidence type="ECO:0000313" key="1">
    <source>
        <dbReference type="EMBL" id="RTX75400.1"/>
    </source>
</evidence>
<dbReference type="Pfam" id="PF13384">
    <property type="entry name" value="HTH_23"/>
    <property type="match status" value="1"/>
</dbReference>
<dbReference type="AlphaFoldDB" id="A0AAJ4SK65"/>